<dbReference type="EMBL" id="VDEP01000442">
    <property type="protein sequence ID" value="KAA1080116.1"/>
    <property type="molecule type" value="Genomic_DNA"/>
</dbReference>
<comment type="caution">
    <text evidence="1">The sequence shown here is derived from an EMBL/GenBank/DDBJ whole genome shotgun (WGS) entry which is preliminary data.</text>
</comment>
<name>A0A5B0MVB2_PUCGR</name>
<organism evidence="1 2">
    <name type="scientific">Puccinia graminis f. sp. tritici</name>
    <dbReference type="NCBI Taxonomy" id="56615"/>
    <lineage>
        <taxon>Eukaryota</taxon>
        <taxon>Fungi</taxon>
        <taxon>Dikarya</taxon>
        <taxon>Basidiomycota</taxon>
        <taxon>Pucciniomycotina</taxon>
        <taxon>Pucciniomycetes</taxon>
        <taxon>Pucciniales</taxon>
        <taxon>Pucciniaceae</taxon>
        <taxon>Puccinia</taxon>
    </lineage>
</organism>
<reference evidence="1 2" key="1">
    <citation type="submission" date="2019-05" db="EMBL/GenBank/DDBJ databases">
        <title>Emergence of the Ug99 lineage of the wheat stem rust pathogen through somatic hybridization.</title>
        <authorList>
            <person name="Li F."/>
            <person name="Upadhyaya N.M."/>
            <person name="Sperschneider J."/>
            <person name="Matny O."/>
            <person name="Nguyen-Phuc H."/>
            <person name="Mago R."/>
            <person name="Raley C."/>
            <person name="Miller M.E."/>
            <person name="Silverstein K.A.T."/>
            <person name="Henningsen E."/>
            <person name="Hirsch C.D."/>
            <person name="Visser B."/>
            <person name="Pretorius Z.A."/>
            <person name="Steffenson B.J."/>
            <person name="Schwessinger B."/>
            <person name="Dodds P.N."/>
            <person name="Figueroa M."/>
        </authorList>
    </citation>
    <scope>NUCLEOTIDE SEQUENCE [LARGE SCALE GENOMIC DNA]</scope>
    <source>
        <strain evidence="1 2">Ug99</strain>
    </source>
</reference>
<proteinExistence type="predicted"/>
<protein>
    <submittedName>
        <fullName evidence="1">Uncharacterized protein</fullName>
    </submittedName>
</protein>
<evidence type="ECO:0000313" key="1">
    <source>
        <dbReference type="EMBL" id="KAA1080116.1"/>
    </source>
</evidence>
<evidence type="ECO:0000313" key="2">
    <source>
        <dbReference type="Proteomes" id="UP000325313"/>
    </source>
</evidence>
<gene>
    <name evidence="1" type="ORF">PGTUg99_012916</name>
</gene>
<sequence>MNEQQALLMDLKMLTEIDLMYEHEFEEFNLLLNTISTRNYIEKVLKTDVRSRTVVSLNEEELKFLEDDVEKLMKFLSKTIGTNNDQSKKQNARAVARRICEILDFFEVNIQKGIIDHTFKQQGFPESFELKYNLILNSSRFEYYKQN</sequence>
<dbReference type="AlphaFoldDB" id="A0A5B0MVB2"/>
<dbReference type="Proteomes" id="UP000325313">
    <property type="component" value="Unassembled WGS sequence"/>
</dbReference>
<accession>A0A5B0MVB2</accession>